<feature type="repeat" description="WD" evidence="3">
    <location>
        <begin position="607"/>
        <end position="637"/>
    </location>
</feature>
<feature type="compositionally biased region" description="Polar residues" evidence="4">
    <location>
        <begin position="1"/>
        <end position="13"/>
    </location>
</feature>
<dbReference type="AlphaFoldDB" id="A0A194X007"/>
<feature type="region of interest" description="Disordered" evidence="4">
    <location>
        <begin position="807"/>
        <end position="940"/>
    </location>
</feature>
<reference evidence="5 6" key="1">
    <citation type="submission" date="2015-10" db="EMBL/GenBank/DDBJ databases">
        <title>Full genome of DAOMC 229536 Phialocephala scopiformis, a fungal endophyte of spruce producing the potent anti-insectan compound rugulosin.</title>
        <authorList>
            <consortium name="DOE Joint Genome Institute"/>
            <person name="Walker A.K."/>
            <person name="Frasz S.L."/>
            <person name="Seifert K.A."/>
            <person name="Miller J.D."/>
            <person name="Mondo S.J."/>
            <person name="Labutti K."/>
            <person name="Lipzen A."/>
            <person name="Dockter R."/>
            <person name="Kennedy M."/>
            <person name="Grigoriev I.V."/>
            <person name="Spatafora J.W."/>
        </authorList>
    </citation>
    <scope>NUCLEOTIDE SEQUENCE [LARGE SCALE GENOMIC DNA]</scope>
    <source>
        <strain evidence="5 6">CBS 120377</strain>
    </source>
</reference>
<dbReference type="PANTHER" id="PTHR45589">
    <property type="entry name" value="WD REPEAT DOMAIN 62, ISOFORM G"/>
    <property type="match status" value="1"/>
</dbReference>
<keyword evidence="2" id="KW-0677">Repeat</keyword>
<dbReference type="Proteomes" id="UP000070700">
    <property type="component" value="Unassembled WGS sequence"/>
</dbReference>
<evidence type="ECO:0000256" key="3">
    <source>
        <dbReference type="PROSITE-ProRule" id="PRU00221"/>
    </source>
</evidence>
<feature type="compositionally biased region" description="Polar residues" evidence="4">
    <location>
        <begin position="880"/>
        <end position="892"/>
    </location>
</feature>
<evidence type="ECO:0000256" key="1">
    <source>
        <dbReference type="ARBA" id="ARBA00022574"/>
    </source>
</evidence>
<dbReference type="InterPro" id="IPR052779">
    <property type="entry name" value="WDR62"/>
</dbReference>
<feature type="compositionally biased region" description="Polar residues" evidence="4">
    <location>
        <begin position="931"/>
        <end position="940"/>
    </location>
</feature>
<dbReference type="InterPro" id="IPR019775">
    <property type="entry name" value="WD40_repeat_CS"/>
</dbReference>
<dbReference type="PANTHER" id="PTHR45589:SF1">
    <property type="entry name" value="WD REPEAT DOMAIN 62, ISOFORM G"/>
    <property type="match status" value="1"/>
</dbReference>
<dbReference type="Pfam" id="PF00400">
    <property type="entry name" value="WD40"/>
    <property type="match status" value="4"/>
</dbReference>
<sequence length="1060" mass="114784">MSSTPSNSRTFAANTGLGLKLTPSNSPYPRTPRSPNKPRNFYESGLSLKRIIGTTVSSPTAFDSLSSSRIFAYTAGAAAVVVNVDDTSKYSQRFFRARPTAIPLNSVPNATLAPSTPTNTANDGRNRAVAALRDSALPFSPSTPHTSLEWGDSPSSKTWTSRERIKAATCLSISRDGKFLAVGETGYSPRVLIFSLQDTSSDIPLSIQNEHTYGVRAVAFSPDQKYLASLGSPNDGFLYVWSINQRTGASKLHSSNKCTSFVKQMIWLGSSIVTIGTRHVKIWRVEEPRSASPTKQRFALDGTPLPVASQPALKTLAGRNVLLGPLVEATFTTLAAISEHKAIVCSEKGDICLLDDSEGQKLMKLANTGFAITCIAIDMEARRVRIGGRNGKLKSLCLDDLLTPSTPPESPTPMTESVSGSEAGHICAMGYAASSLITVDSKHLIEISSPNSDVADPQMSNTPFPAHGDSVLGVRLLSPENELKAAFLTWSANGTIVFWDLEGCAKSFLKVEVEQLPGTEDEVNQCQIVRASKGASYLVTGDKYGVLRVINPVTQKCTFEARAHMSDVQDIALHESEDVTLIASCSRDRTIQLFRLISEQWVLIQTLDEHSASVSSLFFVENGEKLISCSTDRTIHVRQLVKKDVGGQDVMGAVPVRIITLKASPVSMAACFADQMGNFVVSMLDRTVATYEISSGRLIHSFRATDNEGQDAVVLDALVMGCPSTISGRPTILAGVSSTDKSVRIYDGATGSFLDREWGHTASVTDVALLEVPDSEQKTLISTGSDGTIMIWDLSPRPQEPEEVLTLASKRDESPPKDTPSTRPPLRRVLSRAELAEFQRASPMSTPTGNRSPPRNVRRKTSRYGLSSQSPTLAIPPVPTVNSKHFTSASDDSSIRRATRNRSRSPPPSPKAKDMRRPSLASLDTRGRTKSAGNGNFSEFGTLNMATEQACRTLRAYRKKLLSSETVKEEALKELDQELRLTAMALGEKSLKSKAISETVLTGLLDQYSERLVSMFDEKLRLARTDSLEPEDGGEKERPKTAGPVIESSSEGKGKEVPNS</sequence>
<dbReference type="Gene3D" id="2.130.10.10">
    <property type="entry name" value="YVTN repeat-like/Quinoprotein amine dehydrogenase"/>
    <property type="match status" value="3"/>
</dbReference>
<gene>
    <name evidence="5" type="ORF">LY89DRAFT_591161</name>
</gene>
<organism evidence="5 6">
    <name type="scientific">Mollisia scopiformis</name>
    <name type="common">Conifer needle endophyte fungus</name>
    <name type="synonym">Phialocephala scopiformis</name>
    <dbReference type="NCBI Taxonomy" id="149040"/>
    <lineage>
        <taxon>Eukaryota</taxon>
        <taxon>Fungi</taxon>
        <taxon>Dikarya</taxon>
        <taxon>Ascomycota</taxon>
        <taxon>Pezizomycotina</taxon>
        <taxon>Leotiomycetes</taxon>
        <taxon>Helotiales</taxon>
        <taxon>Mollisiaceae</taxon>
        <taxon>Mollisia</taxon>
    </lineage>
</organism>
<dbReference type="KEGG" id="psco:LY89DRAFT_591161"/>
<dbReference type="InterPro" id="IPR011047">
    <property type="entry name" value="Quinoprotein_ADH-like_sf"/>
</dbReference>
<dbReference type="OrthoDB" id="6252103at2759"/>
<feature type="compositionally biased region" description="Basic and acidic residues" evidence="4">
    <location>
        <begin position="1023"/>
        <end position="1040"/>
    </location>
</feature>
<dbReference type="SUPFAM" id="SSF50978">
    <property type="entry name" value="WD40 repeat-like"/>
    <property type="match status" value="1"/>
</dbReference>
<feature type="compositionally biased region" description="Basic and acidic residues" evidence="4">
    <location>
        <begin position="1050"/>
        <end position="1060"/>
    </location>
</feature>
<feature type="compositionally biased region" description="Polar residues" evidence="4">
    <location>
        <begin position="842"/>
        <end position="853"/>
    </location>
</feature>
<accession>A0A194X007</accession>
<keyword evidence="6" id="KW-1185">Reference proteome</keyword>
<evidence type="ECO:0000256" key="4">
    <source>
        <dbReference type="SAM" id="MobiDB-lite"/>
    </source>
</evidence>
<proteinExistence type="predicted"/>
<dbReference type="SMART" id="SM00320">
    <property type="entry name" value="WD40"/>
    <property type="match status" value="8"/>
</dbReference>
<dbReference type="InterPro" id="IPR001680">
    <property type="entry name" value="WD40_rpt"/>
</dbReference>
<feature type="repeat" description="WD" evidence="3">
    <location>
        <begin position="757"/>
        <end position="795"/>
    </location>
</feature>
<dbReference type="PROSITE" id="PS00678">
    <property type="entry name" value="WD_REPEATS_1"/>
    <property type="match status" value="1"/>
</dbReference>
<keyword evidence="1 3" id="KW-0853">WD repeat</keyword>
<dbReference type="InterPro" id="IPR015943">
    <property type="entry name" value="WD40/YVTN_repeat-like_dom_sf"/>
</dbReference>
<dbReference type="PROSITE" id="PS50082">
    <property type="entry name" value="WD_REPEATS_2"/>
    <property type="match status" value="2"/>
</dbReference>
<dbReference type="InParanoid" id="A0A194X007"/>
<dbReference type="EMBL" id="KQ947422">
    <property type="protein sequence ID" value="KUJ13289.1"/>
    <property type="molecule type" value="Genomic_DNA"/>
</dbReference>
<dbReference type="InterPro" id="IPR036322">
    <property type="entry name" value="WD40_repeat_dom_sf"/>
</dbReference>
<dbReference type="SUPFAM" id="SSF50998">
    <property type="entry name" value="Quinoprotein alcohol dehydrogenase-like"/>
    <property type="match status" value="1"/>
</dbReference>
<evidence type="ECO:0000313" key="6">
    <source>
        <dbReference type="Proteomes" id="UP000070700"/>
    </source>
</evidence>
<dbReference type="STRING" id="149040.A0A194X007"/>
<feature type="region of interest" description="Disordered" evidence="4">
    <location>
        <begin position="1"/>
        <end position="39"/>
    </location>
</feature>
<protein>
    <submittedName>
        <fullName evidence="5">WD repeat protein-like protein</fullName>
    </submittedName>
</protein>
<evidence type="ECO:0000313" key="5">
    <source>
        <dbReference type="EMBL" id="KUJ13289.1"/>
    </source>
</evidence>
<evidence type="ECO:0000256" key="2">
    <source>
        <dbReference type="ARBA" id="ARBA00022737"/>
    </source>
</evidence>
<dbReference type="RefSeq" id="XP_018067644.1">
    <property type="nucleotide sequence ID" value="XM_018209638.1"/>
</dbReference>
<name>A0A194X007_MOLSC</name>
<dbReference type="GeneID" id="28819364"/>
<feature type="region of interest" description="Disordered" evidence="4">
    <location>
        <begin position="1023"/>
        <end position="1060"/>
    </location>
</feature>